<feature type="transmembrane region" description="Helical" evidence="5">
    <location>
        <begin position="130"/>
        <end position="147"/>
    </location>
</feature>
<evidence type="ECO:0000256" key="3">
    <source>
        <dbReference type="ARBA" id="ARBA00022989"/>
    </source>
</evidence>
<dbReference type="Pfam" id="PF07690">
    <property type="entry name" value="MFS_1"/>
    <property type="match status" value="1"/>
</dbReference>
<feature type="transmembrane region" description="Helical" evidence="5">
    <location>
        <begin position="361"/>
        <end position="384"/>
    </location>
</feature>
<evidence type="ECO:0000313" key="7">
    <source>
        <dbReference type="Proteomes" id="UP000813385"/>
    </source>
</evidence>
<dbReference type="OrthoDB" id="5215911at2759"/>
<dbReference type="AlphaFoldDB" id="A0A8K0TQG5"/>
<dbReference type="Proteomes" id="UP000813385">
    <property type="component" value="Unassembled WGS sequence"/>
</dbReference>
<proteinExistence type="predicted"/>
<keyword evidence="3 5" id="KW-1133">Transmembrane helix</keyword>
<feature type="transmembrane region" description="Helical" evidence="5">
    <location>
        <begin position="499"/>
        <end position="518"/>
    </location>
</feature>
<feature type="transmembrane region" description="Helical" evidence="5">
    <location>
        <begin position="159"/>
        <end position="181"/>
    </location>
</feature>
<dbReference type="InterPro" id="IPR011701">
    <property type="entry name" value="MFS"/>
</dbReference>
<keyword evidence="2 5" id="KW-0812">Transmembrane</keyword>
<dbReference type="GO" id="GO:0022857">
    <property type="term" value="F:transmembrane transporter activity"/>
    <property type="evidence" value="ECO:0007669"/>
    <property type="project" value="InterPro"/>
</dbReference>
<evidence type="ECO:0000256" key="2">
    <source>
        <dbReference type="ARBA" id="ARBA00022692"/>
    </source>
</evidence>
<comment type="subcellular location">
    <subcellularLocation>
        <location evidence="1">Membrane</location>
        <topology evidence="1">Multi-pass membrane protein</topology>
    </subcellularLocation>
</comment>
<reference evidence="6" key="1">
    <citation type="journal article" date="2021" name="Nat. Commun.">
        <title>Genetic determinants of endophytism in the Arabidopsis root mycobiome.</title>
        <authorList>
            <person name="Mesny F."/>
            <person name="Miyauchi S."/>
            <person name="Thiergart T."/>
            <person name="Pickel B."/>
            <person name="Atanasova L."/>
            <person name="Karlsson M."/>
            <person name="Huettel B."/>
            <person name="Barry K.W."/>
            <person name="Haridas S."/>
            <person name="Chen C."/>
            <person name="Bauer D."/>
            <person name="Andreopoulos W."/>
            <person name="Pangilinan J."/>
            <person name="LaButti K."/>
            <person name="Riley R."/>
            <person name="Lipzen A."/>
            <person name="Clum A."/>
            <person name="Drula E."/>
            <person name="Henrissat B."/>
            <person name="Kohler A."/>
            <person name="Grigoriev I.V."/>
            <person name="Martin F.M."/>
            <person name="Hacquard S."/>
        </authorList>
    </citation>
    <scope>NUCLEOTIDE SEQUENCE</scope>
    <source>
        <strain evidence="6">MPI-CAGE-AT-0016</strain>
    </source>
</reference>
<accession>A0A8K0TQG5</accession>
<keyword evidence="4 5" id="KW-0472">Membrane</keyword>
<sequence>MAVINLSPSSPAPDFIPGTIELVDFNGTRGLAHSETQQDVVLVPTPSADPDDPLNWSWRRKHLLLACLSVYCLGVGIPTAIIYSVLVPISIETGLTMNTLVAGTGYMFLLLGWGCLFWQPLAQKFGKRPVYLLSLLGTMATMIWAPHATTTSQWTANKVLQGFFGAPIESLCGVSVADVWFMHERGAYVGYYALFLAGANFVAPVIGGFINDGQGWQWVLHWSAIFSGGACVFCFFLMEETNYKRAVVLDSVSNLEPADVTTPAKPASSDNVSKIESYTAPPAAVYTPMSYWQKLRIVRSQDLGNDVSIFGGLIRPFVYFRLPVVVFSGFMYGAVICYFGVLNGTASVILSSPPHNFRPSIVGVSYMSAVIGVFIGTAYAGPFGDKFVLWKARRNQGVMEPEFRLWQYALLLLLIPGAMLLWGIGAARGVHWFGLVFAMGVFGAGITIGVTIPISYCIDCYKDLGADALVTVILIRNTMSFAVSYGVTPWIDNMGLQNAFIVAACASVVQISLFLPMIKWGRSLRQSSVGLYWKYAQQVKAEGQY</sequence>
<feature type="transmembrane region" description="Helical" evidence="5">
    <location>
        <begin position="98"/>
        <end position="118"/>
    </location>
</feature>
<evidence type="ECO:0000256" key="1">
    <source>
        <dbReference type="ARBA" id="ARBA00004141"/>
    </source>
</evidence>
<dbReference type="PANTHER" id="PTHR23502">
    <property type="entry name" value="MAJOR FACILITATOR SUPERFAMILY"/>
    <property type="match status" value="1"/>
</dbReference>
<dbReference type="Gene3D" id="1.20.1250.20">
    <property type="entry name" value="MFS general substrate transporter like domains"/>
    <property type="match status" value="1"/>
</dbReference>
<feature type="transmembrane region" description="Helical" evidence="5">
    <location>
        <begin position="405"/>
        <end position="424"/>
    </location>
</feature>
<dbReference type="InterPro" id="IPR036259">
    <property type="entry name" value="MFS_trans_sf"/>
</dbReference>
<feature type="transmembrane region" description="Helical" evidence="5">
    <location>
        <begin position="318"/>
        <end position="341"/>
    </location>
</feature>
<comment type="caution">
    <text evidence="6">The sequence shown here is derived from an EMBL/GenBank/DDBJ whole genome shotgun (WGS) entry which is preliminary data.</text>
</comment>
<feature type="transmembrane region" description="Helical" evidence="5">
    <location>
        <begin position="216"/>
        <end position="238"/>
    </location>
</feature>
<feature type="transmembrane region" description="Helical" evidence="5">
    <location>
        <begin position="63"/>
        <end position="86"/>
    </location>
</feature>
<evidence type="ECO:0000256" key="5">
    <source>
        <dbReference type="SAM" id="Phobius"/>
    </source>
</evidence>
<organism evidence="6 7">
    <name type="scientific">Plectosphaerella cucumerina</name>
    <dbReference type="NCBI Taxonomy" id="40658"/>
    <lineage>
        <taxon>Eukaryota</taxon>
        <taxon>Fungi</taxon>
        <taxon>Dikarya</taxon>
        <taxon>Ascomycota</taxon>
        <taxon>Pezizomycotina</taxon>
        <taxon>Sordariomycetes</taxon>
        <taxon>Hypocreomycetidae</taxon>
        <taxon>Glomerellales</taxon>
        <taxon>Plectosphaerellaceae</taxon>
        <taxon>Plectosphaerella</taxon>
    </lineage>
</organism>
<feature type="transmembrane region" description="Helical" evidence="5">
    <location>
        <begin position="430"/>
        <end position="456"/>
    </location>
</feature>
<feature type="transmembrane region" description="Helical" evidence="5">
    <location>
        <begin position="188"/>
        <end position="210"/>
    </location>
</feature>
<evidence type="ECO:0000256" key="4">
    <source>
        <dbReference type="ARBA" id="ARBA00023136"/>
    </source>
</evidence>
<protein>
    <submittedName>
        <fullName evidence="6">Major facilitator superfamily domain-containing protein</fullName>
    </submittedName>
</protein>
<gene>
    <name evidence="6" type="ORF">B0T11DRAFT_316927</name>
</gene>
<name>A0A8K0TQG5_9PEZI</name>
<dbReference type="GO" id="GO:0005886">
    <property type="term" value="C:plasma membrane"/>
    <property type="evidence" value="ECO:0007669"/>
    <property type="project" value="TreeGrafter"/>
</dbReference>
<keyword evidence="7" id="KW-1185">Reference proteome</keyword>
<dbReference type="SUPFAM" id="SSF103473">
    <property type="entry name" value="MFS general substrate transporter"/>
    <property type="match status" value="1"/>
</dbReference>
<feature type="transmembrane region" description="Helical" evidence="5">
    <location>
        <begin position="468"/>
        <end position="487"/>
    </location>
</feature>
<dbReference type="EMBL" id="JAGPXD010000002">
    <property type="protein sequence ID" value="KAH7368882.1"/>
    <property type="molecule type" value="Genomic_DNA"/>
</dbReference>
<dbReference type="PANTHER" id="PTHR23502:SF30">
    <property type="entry name" value="TRANSPORTER, PUTATIVE (AFU_ORTHOLOGUE AFUA_8G04702)-RELATED"/>
    <property type="match status" value="1"/>
</dbReference>
<evidence type="ECO:0000313" key="6">
    <source>
        <dbReference type="EMBL" id="KAH7368882.1"/>
    </source>
</evidence>